<name>A0A0A9F520_ARUDO</name>
<dbReference type="AlphaFoldDB" id="A0A0A9F520"/>
<evidence type="ECO:0000313" key="1">
    <source>
        <dbReference type="EMBL" id="JAE05236.1"/>
    </source>
</evidence>
<organism evidence="1">
    <name type="scientific">Arundo donax</name>
    <name type="common">Giant reed</name>
    <name type="synonym">Donax arundinaceus</name>
    <dbReference type="NCBI Taxonomy" id="35708"/>
    <lineage>
        <taxon>Eukaryota</taxon>
        <taxon>Viridiplantae</taxon>
        <taxon>Streptophyta</taxon>
        <taxon>Embryophyta</taxon>
        <taxon>Tracheophyta</taxon>
        <taxon>Spermatophyta</taxon>
        <taxon>Magnoliopsida</taxon>
        <taxon>Liliopsida</taxon>
        <taxon>Poales</taxon>
        <taxon>Poaceae</taxon>
        <taxon>PACMAD clade</taxon>
        <taxon>Arundinoideae</taxon>
        <taxon>Arundineae</taxon>
        <taxon>Arundo</taxon>
    </lineage>
</organism>
<protein>
    <submittedName>
        <fullName evidence="1">Uncharacterized protein</fullName>
    </submittedName>
</protein>
<reference evidence="1" key="1">
    <citation type="submission" date="2014-09" db="EMBL/GenBank/DDBJ databases">
        <authorList>
            <person name="Magalhaes I.L.F."/>
            <person name="Oliveira U."/>
            <person name="Santos F.R."/>
            <person name="Vidigal T.H.D.A."/>
            <person name="Brescovit A.D."/>
            <person name="Santos A.J."/>
        </authorList>
    </citation>
    <scope>NUCLEOTIDE SEQUENCE</scope>
    <source>
        <tissue evidence="1">Shoot tissue taken approximately 20 cm above the soil surface</tissue>
    </source>
</reference>
<dbReference type="EMBL" id="GBRH01192660">
    <property type="protein sequence ID" value="JAE05236.1"/>
    <property type="molecule type" value="Transcribed_RNA"/>
</dbReference>
<accession>A0A0A9F520</accession>
<proteinExistence type="predicted"/>
<sequence length="46" mass="5161">MVCRRAGCGRAGTGTGTGIVTAWWSRRRRRWRGAGWRGRPWRGTGS</sequence>
<reference evidence="1" key="2">
    <citation type="journal article" date="2015" name="Data Brief">
        <title>Shoot transcriptome of the giant reed, Arundo donax.</title>
        <authorList>
            <person name="Barrero R.A."/>
            <person name="Guerrero F.D."/>
            <person name="Moolhuijzen P."/>
            <person name="Goolsby J.A."/>
            <person name="Tidwell J."/>
            <person name="Bellgard S.E."/>
            <person name="Bellgard M.I."/>
        </authorList>
    </citation>
    <scope>NUCLEOTIDE SEQUENCE</scope>
    <source>
        <tissue evidence="1">Shoot tissue taken approximately 20 cm above the soil surface</tissue>
    </source>
</reference>